<protein>
    <submittedName>
        <fullName evidence="1">Uncharacterized protein</fullName>
    </submittedName>
</protein>
<gene>
    <name evidence="1" type="ORF">BDQ12DRAFT_718889</name>
</gene>
<dbReference type="Proteomes" id="UP000308652">
    <property type="component" value="Unassembled WGS sequence"/>
</dbReference>
<evidence type="ECO:0000313" key="1">
    <source>
        <dbReference type="EMBL" id="TFK43694.1"/>
    </source>
</evidence>
<organism evidence="1 2">
    <name type="scientific">Crucibulum laeve</name>
    <dbReference type="NCBI Taxonomy" id="68775"/>
    <lineage>
        <taxon>Eukaryota</taxon>
        <taxon>Fungi</taxon>
        <taxon>Dikarya</taxon>
        <taxon>Basidiomycota</taxon>
        <taxon>Agaricomycotina</taxon>
        <taxon>Agaricomycetes</taxon>
        <taxon>Agaricomycetidae</taxon>
        <taxon>Agaricales</taxon>
        <taxon>Agaricineae</taxon>
        <taxon>Nidulariaceae</taxon>
        <taxon>Crucibulum</taxon>
    </lineage>
</organism>
<reference evidence="1 2" key="1">
    <citation type="journal article" date="2019" name="Nat. Ecol. Evol.">
        <title>Megaphylogeny resolves global patterns of mushroom evolution.</title>
        <authorList>
            <person name="Varga T."/>
            <person name="Krizsan K."/>
            <person name="Foldi C."/>
            <person name="Dima B."/>
            <person name="Sanchez-Garcia M."/>
            <person name="Sanchez-Ramirez S."/>
            <person name="Szollosi G.J."/>
            <person name="Szarkandi J.G."/>
            <person name="Papp V."/>
            <person name="Albert L."/>
            <person name="Andreopoulos W."/>
            <person name="Angelini C."/>
            <person name="Antonin V."/>
            <person name="Barry K.W."/>
            <person name="Bougher N.L."/>
            <person name="Buchanan P."/>
            <person name="Buyck B."/>
            <person name="Bense V."/>
            <person name="Catcheside P."/>
            <person name="Chovatia M."/>
            <person name="Cooper J."/>
            <person name="Damon W."/>
            <person name="Desjardin D."/>
            <person name="Finy P."/>
            <person name="Geml J."/>
            <person name="Haridas S."/>
            <person name="Hughes K."/>
            <person name="Justo A."/>
            <person name="Karasinski D."/>
            <person name="Kautmanova I."/>
            <person name="Kiss B."/>
            <person name="Kocsube S."/>
            <person name="Kotiranta H."/>
            <person name="LaButti K.M."/>
            <person name="Lechner B.E."/>
            <person name="Liimatainen K."/>
            <person name="Lipzen A."/>
            <person name="Lukacs Z."/>
            <person name="Mihaltcheva S."/>
            <person name="Morgado L.N."/>
            <person name="Niskanen T."/>
            <person name="Noordeloos M.E."/>
            <person name="Ohm R.A."/>
            <person name="Ortiz-Santana B."/>
            <person name="Ovrebo C."/>
            <person name="Racz N."/>
            <person name="Riley R."/>
            <person name="Savchenko A."/>
            <person name="Shiryaev A."/>
            <person name="Soop K."/>
            <person name="Spirin V."/>
            <person name="Szebenyi C."/>
            <person name="Tomsovsky M."/>
            <person name="Tulloss R.E."/>
            <person name="Uehling J."/>
            <person name="Grigoriev I.V."/>
            <person name="Vagvolgyi C."/>
            <person name="Papp T."/>
            <person name="Martin F.M."/>
            <person name="Miettinen O."/>
            <person name="Hibbett D.S."/>
            <person name="Nagy L.G."/>
        </authorList>
    </citation>
    <scope>NUCLEOTIDE SEQUENCE [LARGE SCALE GENOMIC DNA]</scope>
    <source>
        <strain evidence="1 2">CBS 166.37</strain>
    </source>
</reference>
<dbReference type="OrthoDB" id="3229878at2759"/>
<dbReference type="STRING" id="68775.A0A5C3ME69"/>
<evidence type="ECO:0000313" key="2">
    <source>
        <dbReference type="Proteomes" id="UP000308652"/>
    </source>
</evidence>
<accession>A0A5C3ME69</accession>
<dbReference type="AlphaFoldDB" id="A0A5C3ME69"/>
<dbReference type="EMBL" id="ML213591">
    <property type="protein sequence ID" value="TFK43694.1"/>
    <property type="molecule type" value="Genomic_DNA"/>
</dbReference>
<sequence length="536" mass="60866">MTSRGYRVYRHNGWFHIQYHPCNSAPEGLGLWTIAEVPKCLDRYQTWLTSLRSKLERAIEHLTKDGDVEAVYSTGKYWVSRKQPVTSQFIEWIYEIDLDYQIFHVDSRPVFRLDNLPRNEVFLRCVGTDNYGHRAFTRSTPAEHHYTWTAPTLPTSFPAHHSCHFNPRPVVSIHALLGLPESIGKCEAVRVGFYQILIGTAMRIWPMCHYIPQLENVSTRTSVPEILLALGTKIVKLALDNMVFDDPHPSWVPPKDIPRNSRIESLIQLRLDVYLHITTHLDSEENIEAAVTEITRGLPSPAAAQNPVYGIVFSFFHIVIIRIAFDSSIRTAALEFLPSFYSESPSTPGIDALIRLSTSLHPLAAARPIDRCGRHILSKGIVGKVPVETWTQIAGHLSSAVDLVNLGYVSAKSNHAANDILRYPHIAGYRLIRLLKGSVSARWINPRWASDCEWRYRPKDGLVSLYTGRFDAVLGDRDGMLLQIGPGDIPRTVLGGNKECAFTEKRLIISNQVSLLRTEDKACEWDFKFLVYQRYK</sequence>
<name>A0A5C3ME69_9AGAR</name>
<proteinExistence type="predicted"/>
<keyword evidence="2" id="KW-1185">Reference proteome</keyword>